<dbReference type="NCBIfam" id="TIGR02887">
    <property type="entry name" value="spore_ger_x_C"/>
    <property type="match status" value="1"/>
</dbReference>
<dbReference type="Pfam" id="PF05504">
    <property type="entry name" value="Spore_GerAC"/>
    <property type="match status" value="1"/>
</dbReference>
<sequence length="374" mass="41774">MKIKSLVTISICILLTTGCWDQNLMKNAILIQTITFDRTDDDKFLFGIAIPDIYSNLLTSGQETQASNSQTLSTIANTPREGRMKLNTEIPGNLDASKNKLILFGEQFAKGDIYPSLDVIWRDPRSSMSAKLAVVKGAAVDILRVKPKLESSISQNILNLIQSTETNTIIPDETIQSLASEILDPGEDIVLPLLKIGHNGTAIDVEGLALFNDRKLAGTLSREESTLFLLLNNKRGKYARFTKSINDNKSKMTNFISLNVDNMRRKLDVSVNNDGDVSVNLNLRLDLAVEEFPIGNVPKKLNQLNEELSKSFTSEAREVIHKLQGANCDAFGIGRRLIAFHHGFWLKKDKESYFKNVKFKSKVEVEIVRYGIVK</sequence>
<dbReference type="Gene3D" id="3.30.300.210">
    <property type="entry name" value="Nutrient germinant receptor protein C, domain 3"/>
    <property type="match status" value="1"/>
</dbReference>
<dbReference type="InterPro" id="IPR046953">
    <property type="entry name" value="Spore_GerAC-like_C"/>
</dbReference>
<reference evidence="10 11" key="1">
    <citation type="submission" date="2017-07" db="EMBL/GenBank/DDBJ databases">
        <title>Isolation and development of strain Bacillus megaterium SR7 for enhanced growth and metabolite production under supercritical carbon dioxide.</title>
        <authorList>
            <person name="Freedman A.J.E."/>
            <person name="Peet K.C."/>
            <person name="Boock J.T."/>
            <person name="Penn K."/>
            <person name="Prather K.L.J."/>
            <person name="Thompson J.R."/>
        </authorList>
    </citation>
    <scope>NUCLEOTIDE SEQUENCE [LARGE SCALE GENOMIC DNA]</scope>
    <source>
        <strain evidence="10 11">SR7</strain>
    </source>
</reference>
<proteinExistence type="inferred from homology"/>
<organism evidence="10 11">
    <name type="scientific">Priestia megaterium</name>
    <name type="common">Bacillus megaterium</name>
    <dbReference type="NCBI Taxonomy" id="1404"/>
    <lineage>
        <taxon>Bacteria</taxon>
        <taxon>Bacillati</taxon>
        <taxon>Bacillota</taxon>
        <taxon>Bacilli</taxon>
        <taxon>Bacillales</taxon>
        <taxon>Bacillaceae</taxon>
        <taxon>Priestia</taxon>
    </lineage>
</organism>
<evidence type="ECO:0000259" key="9">
    <source>
        <dbReference type="Pfam" id="PF25198"/>
    </source>
</evidence>
<evidence type="ECO:0000256" key="2">
    <source>
        <dbReference type="ARBA" id="ARBA00007886"/>
    </source>
</evidence>
<dbReference type="InterPro" id="IPR057336">
    <property type="entry name" value="GerAC_N"/>
</dbReference>
<evidence type="ECO:0000256" key="6">
    <source>
        <dbReference type="ARBA" id="ARBA00023139"/>
    </source>
</evidence>
<dbReference type="RefSeq" id="WP_114896275.1">
    <property type="nucleotide sequence ID" value="NZ_CP022674.1"/>
</dbReference>
<evidence type="ECO:0000256" key="7">
    <source>
        <dbReference type="ARBA" id="ARBA00023288"/>
    </source>
</evidence>
<evidence type="ECO:0000256" key="3">
    <source>
        <dbReference type="ARBA" id="ARBA00022544"/>
    </source>
</evidence>
<evidence type="ECO:0000313" key="10">
    <source>
        <dbReference type="EMBL" id="AXI30565.1"/>
    </source>
</evidence>
<dbReference type="InterPro" id="IPR008844">
    <property type="entry name" value="Spore_GerAC-like"/>
</dbReference>
<keyword evidence="5" id="KW-0472">Membrane</keyword>
<evidence type="ECO:0000259" key="8">
    <source>
        <dbReference type="Pfam" id="PF05504"/>
    </source>
</evidence>
<protein>
    <submittedName>
        <fullName evidence="10">Uncharacterized protein</fullName>
    </submittedName>
</protein>
<comment type="similarity">
    <text evidence="2">Belongs to the GerABKC lipoprotein family.</text>
</comment>
<accession>A0AA86I4W0</accession>
<dbReference type="Proteomes" id="UP000253834">
    <property type="component" value="Chromosome"/>
</dbReference>
<feature type="domain" description="Spore germination protein N-terminal" evidence="9">
    <location>
        <begin position="21"/>
        <end position="196"/>
    </location>
</feature>
<keyword evidence="3" id="KW-0309">Germination</keyword>
<feature type="domain" description="Spore germination GerAC-like C-terminal" evidence="8">
    <location>
        <begin position="206"/>
        <end position="371"/>
    </location>
</feature>
<dbReference type="EMBL" id="CP022674">
    <property type="protein sequence ID" value="AXI30565.1"/>
    <property type="molecule type" value="Genomic_DNA"/>
</dbReference>
<dbReference type="GO" id="GO:0009847">
    <property type="term" value="P:spore germination"/>
    <property type="evidence" value="ECO:0007669"/>
    <property type="project" value="InterPro"/>
</dbReference>
<keyword evidence="6" id="KW-0564">Palmitate</keyword>
<dbReference type="PROSITE" id="PS51257">
    <property type="entry name" value="PROKAR_LIPOPROTEIN"/>
    <property type="match status" value="1"/>
</dbReference>
<name>A0AA86I4W0_PRIMG</name>
<evidence type="ECO:0000256" key="5">
    <source>
        <dbReference type="ARBA" id="ARBA00023136"/>
    </source>
</evidence>
<keyword evidence="4" id="KW-0732">Signal</keyword>
<comment type="subcellular location">
    <subcellularLocation>
        <location evidence="1">Membrane</location>
        <topology evidence="1">Lipid-anchor</topology>
    </subcellularLocation>
</comment>
<dbReference type="Pfam" id="PF25198">
    <property type="entry name" value="Spore_GerAC_N"/>
    <property type="match status" value="1"/>
</dbReference>
<dbReference type="PANTHER" id="PTHR35789:SF1">
    <property type="entry name" value="SPORE GERMINATION PROTEIN B3"/>
    <property type="match status" value="1"/>
</dbReference>
<dbReference type="InterPro" id="IPR038501">
    <property type="entry name" value="Spore_GerAC_C_sf"/>
</dbReference>
<gene>
    <name evidence="10" type="ORF">CIB87_16620</name>
</gene>
<dbReference type="AlphaFoldDB" id="A0AA86I4W0"/>
<evidence type="ECO:0000256" key="1">
    <source>
        <dbReference type="ARBA" id="ARBA00004635"/>
    </source>
</evidence>
<evidence type="ECO:0000313" key="11">
    <source>
        <dbReference type="Proteomes" id="UP000253834"/>
    </source>
</evidence>
<dbReference type="PANTHER" id="PTHR35789">
    <property type="entry name" value="SPORE GERMINATION PROTEIN B3"/>
    <property type="match status" value="1"/>
</dbReference>
<evidence type="ECO:0000256" key="4">
    <source>
        <dbReference type="ARBA" id="ARBA00022729"/>
    </source>
</evidence>
<dbReference type="GO" id="GO:0016020">
    <property type="term" value="C:membrane"/>
    <property type="evidence" value="ECO:0007669"/>
    <property type="project" value="UniProtKB-SubCell"/>
</dbReference>
<keyword evidence="7" id="KW-0449">Lipoprotein</keyword>